<dbReference type="KEGG" id="rhs:A3Q41_00939"/>
<keyword evidence="3" id="KW-1185">Reference proteome</keyword>
<dbReference type="Proteomes" id="UP000076038">
    <property type="component" value="Chromosome"/>
</dbReference>
<protein>
    <submittedName>
        <fullName evidence="2">Uncharacterized protein</fullName>
    </submittedName>
</protein>
<dbReference type="EMBL" id="CP015220">
    <property type="protein sequence ID" value="AMY22257.1"/>
    <property type="molecule type" value="Genomic_DNA"/>
</dbReference>
<dbReference type="PATRIC" id="fig|1653479.3.peg.960"/>
<reference evidence="3" key="2">
    <citation type="submission" date="2016-04" db="EMBL/GenBank/DDBJ databases">
        <title>Complete Genome and Plasmid Sequences for Rhodococcus fascians D188 and Draft Sequences for Rhodococcus spp. Isolates PBTS 1 and PBTS 2.</title>
        <authorList>
            <person name="Stamer R."/>
            <person name="Vereecke D."/>
            <person name="Zhang Y."/>
            <person name="Schilkey F."/>
            <person name="Devitt N."/>
            <person name="Randall J."/>
        </authorList>
    </citation>
    <scope>NUCLEOTIDE SEQUENCE [LARGE SCALE GENOMIC DNA]</scope>
    <source>
        <strain evidence="3">PBTS2</strain>
    </source>
</reference>
<gene>
    <name evidence="2" type="ORF">A3Q41_00939</name>
</gene>
<keyword evidence="1" id="KW-0812">Transmembrane</keyword>
<dbReference type="AlphaFoldDB" id="A0A143QIR5"/>
<keyword evidence="1" id="KW-1133">Transmembrane helix</keyword>
<evidence type="ECO:0000313" key="2">
    <source>
        <dbReference type="EMBL" id="AMY22257.1"/>
    </source>
</evidence>
<dbReference type="Gene3D" id="2.50.20.10">
    <property type="entry name" value="Lipoprotein localisation LolA/LolB/LppX"/>
    <property type="match status" value="1"/>
</dbReference>
<name>A0A143QIR5_RHOFA</name>
<accession>A0A143QIR5</accession>
<organism evidence="2 3">
    <name type="scientific">Rhodococcoides fascians</name>
    <name type="common">Rhodococcus fascians</name>
    <dbReference type="NCBI Taxonomy" id="1828"/>
    <lineage>
        <taxon>Bacteria</taxon>
        <taxon>Bacillati</taxon>
        <taxon>Actinomycetota</taxon>
        <taxon>Actinomycetes</taxon>
        <taxon>Mycobacteriales</taxon>
        <taxon>Nocardiaceae</taxon>
        <taxon>Rhodococcoides</taxon>
    </lineage>
</organism>
<sequence>MRHIGYVRTVDEVRGQWRWLAVVLGIAVLVATPSVIERLPVAASDIGAAELLSRVQSSTATPYSGYAQAVGGVTLPVTDGLGGLPDLLGDTTTLRAWYRAPDSFRVDTVRLAGERGLYRSPALLWRWDYEQNTAVATPVPEPSLRLPREADLLPPELGQRLLSEATTDEVTRLPTRRIAGRDAPGLRLVPAEPQSTITEVDVWADPDSGLPLQVDVLAGGAARPVVSTAFLDFSPEMPDADTVRFVPPPGTDVQQQDGLDIASFADGIDSPLLPSTLSELDLRDRDEPGSVGIYGRGVTELIAAPLPRRAARGLVDQLRAAPGAVVTGDSVALSIGPLNVLITEPAGDRRRYLLSGTVTAETLATAAQQLEGAAT</sequence>
<evidence type="ECO:0000256" key="1">
    <source>
        <dbReference type="SAM" id="Phobius"/>
    </source>
</evidence>
<reference evidence="2 3" key="1">
    <citation type="journal article" date="2016" name="Genome Announc.">
        <title>Complete Genome and Plasmid Sequences for Rhodococcus fascians D188 and Draft Sequences for Rhodococcus Isolates PBTS 1 and PBTS 2.</title>
        <authorList>
            <person name="Stamler R.A."/>
            <person name="Vereecke D."/>
            <person name="Zhang Y."/>
            <person name="Schilkey F."/>
            <person name="Devitt N."/>
            <person name="Randall J.J."/>
        </authorList>
    </citation>
    <scope>NUCLEOTIDE SEQUENCE [LARGE SCALE GENOMIC DNA]</scope>
    <source>
        <strain evidence="2 3">PBTS2</strain>
    </source>
</reference>
<keyword evidence="1" id="KW-0472">Membrane</keyword>
<dbReference type="InterPro" id="IPR029046">
    <property type="entry name" value="LolA/LolB/LppX"/>
</dbReference>
<feature type="transmembrane region" description="Helical" evidence="1">
    <location>
        <begin position="17"/>
        <end position="36"/>
    </location>
</feature>
<dbReference type="SUPFAM" id="SSF89392">
    <property type="entry name" value="Prokaryotic lipoproteins and lipoprotein localization factors"/>
    <property type="match status" value="1"/>
</dbReference>
<proteinExistence type="predicted"/>
<evidence type="ECO:0000313" key="3">
    <source>
        <dbReference type="Proteomes" id="UP000076038"/>
    </source>
</evidence>